<proteinExistence type="predicted"/>
<dbReference type="InterPro" id="IPR014031">
    <property type="entry name" value="Ketoacyl_synth_C"/>
</dbReference>
<sequence>MKEYKMQVKKYFYKTADFFNKDKKARYISETLGNRNSYMNEVFYKLYKKEIESLKTTGNTALLYIAGACEHHSASRDCIQVLKGAMPVKSQLGYIASKTAKRMGNISYLSINANACASSLYALKEAKELLNQGFDDVLIYGEEWVEEVELMLFKQLNIDLVCSDGFFILQLTNNCNNPIATIENVNWIWNNDKSPFEVTKEGYINSMLPFKDKQIDLIKMHGSGTAQNDKAELEAINELFENIARIEYKSQIGHSQGVSTGVELCKLLEEQKDKSVLVNASGLGNFYGSCYVRL</sequence>
<dbReference type="EMBL" id="PDKO01000003">
    <property type="protein sequence ID" value="RXJ63627.1"/>
    <property type="molecule type" value="Genomic_DNA"/>
</dbReference>
<dbReference type="Pfam" id="PF02801">
    <property type="entry name" value="Ketoacyl-synt_C"/>
    <property type="match status" value="1"/>
</dbReference>
<protein>
    <recommendedName>
        <fullName evidence="1">Beta-ketoacyl synthase C-terminal domain-containing protein</fullName>
    </recommendedName>
</protein>
<dbReference type="SUPFAM" id="SSF53901">
    <property type="entry name" value="Thiolase-like"/>
    <property type="match status" value="1"/>
</dbReference>
<gene>
    <name evidence="2" type="ORF">CRV06_05385</name>
</gene>
<name>A0A4Q0Y0S1_9BACT</name>
<organism evidence="2 3">
    <name type="scientific">Halarcobacter anaerophilus</name>
    <dbReference type="NCBI Taxonomy" id="877500"/>
    <lineage>
        <taxon>Bacteria</taxon>
        <taxon>Pseudomonadati</taxon>
        <taxon>Campylobacterota</taxon>
        <taxon>Epsilonproteobacteria</taxon>
        <taxon>Campylobacterales</taxon>
        <taxon>Arcobacteraceae</taxon>
        <taxon>Halarcobacter</taxon>
    </lineage>
</organism>
<comment type="caution">
    <text evidence="2">The sequence shown here is derived from an EMBL/GenBank/DDBJ whole genome shotgun (WGS) entry which is preliminary data.</text>
</comment>
<evidence type="ECO:0000313" key="3">
    <source>
        <dbReference type="Proteomes" id="UP000290191"/>
    </source>
</evidence>
<accession>A0A4Q0Y0S1</accession>
<keyword evidence="3" id="KW-1185">Reference proteome</keyword>
<dbReference type="GO" id="GO:0016746">
    <property type="term" value="F:acyltransferase activity"/>
    <property type="evidence" value="ECO:0007669"/>
    <property type="project" value="InterPro"/>
</dbReference>
<dbReference type="InterPro" id="IPR016039">
    <property type="entry name" value="Thiolase-like"/>
</dbReference>
<dbReference type="Gene3D" id="3.40.47.10">
    <property type="match status" value="1"/>
</dbReference>
<reference evidence="2 3" key="1">
    <citation type="submission" date="2017-10" db="EMBL/GenBank/DDBJ databases">
        <title>Genomics of the genus Arcobacter.</title>
        <authorList>
            <person name="Perez-Cataluna A."/>
            <person name="Figueras M.J."/>
        </authorList>
    </citation>
    <scope>NUCLEOTIDE SEQUENCE [LARGE SCALE GENOMIC DNA]</scope>
    <source>
        <strain evidence="2 3">DSM 24636</strain>
    </source>
</reference>
<evidence type="ECO:0000259" key="1">
    <source>
        <dbReference type="Pfam" id="PF02801"/>
    </source>
</evidence>
<dbReference type="AlphaFoldDB" id="A0A4Q0Y0S1"/>
<evidence type="ECO:0000313" key="2">
    <source>
        <dbReference type="EMBL" id="RXJ63627.1"/>
    </source>
</evidence>
<feature type="domain" description="Beta-ketoacyl synthase C-terminal" evidence="1">
    <location>
        <begin position="210"/>
        <end position="268"/>
    </location>
</feature>
<dbReference type="Proteomes" id="UP000290191">
    <property type="component" value="Unassembled WGS sequence"/>
</dbReference>